<dbReference type="EMBL" id="JACOOW010000013">
    <property type="protein sequence ID" value="MBC5657619.1"/>
    <property type="molecule type" value="Genomic_DNA"/>
</dbReference>
<protein>
    <recommendedName>
        <fullName evidence="7">Cell wall-binding protein</fullName>
    </recommendedName>
</protein>
<accession>A0AAW3X4P3</accession>
<feature type="region of interest" description="Disordered" evidence="3">
    <location>
        <begin position="215"/>
        <end position="239"/>
    </location>
</feature>
<feature type="signal peptide" evidence="4">
    <location>
        <begin position="1"/>
        <end position="27"/>
    </location>
</feature>
<dbReference type="Pfam" id="PF01473">
    <property type="entry name" value="Choline_bind_1"/>
    <property type="match status" value="2"/>
</dbReference>
<evidence type="ECO:0008006" key="7">
    <source>
        <dbReference type="Google" id="ProtNLM"/>
    </source>
</evidence>
<feature type="compositionally biased region" description="Low complexity" evidence="3">
    <location>
        <begin position="220"/>
        <end position="239"/>
    </location>
</feature>
<evidence type="ECO:0000313" key="6">
    <source>
        <dbReference type="Proteomes" id="UP000653904"/>
    </source>
</evidence>
<dbReference type="InterPro" id="IPR013783">
    <property type="entry name" value="Ig-like_fold"/>
</dbReference>
<evidence type="ECO:0000256" key="1">
    <source>
        <dbReference type="ARBA" id="ARBA00022737"/>
    </source>
</evidence>
<evidence type="ECO:0000256" key="2">
    <source>
        <dbReference type="PROSITE-ProRule" id="PRU00591"/>
    </source>
</evidence>
<reference evidence="5 6" key="1">
    <citation type="submission" date="2020-08" db="EMBL/GenBank/DDBJ databases">
        <title>Genome public.</title>
        <authorList>
            <person name="Liu C."/>
            <person name="Sun Q."/>
        </authorList>
    </citation>
    <scope>NUCLEOTIDE SEQUENCE [LARGE SCALE GENOMIC DNA]</scope>
    <source>
        <strain evidence="5 6">BX14</strain>
    </source>
</reference>
<sequence length="371" mass="41230">MRHNLKAAAVSALAIMAALAMSIPAYAADKKISEVKFRVNAKPEAGDSIGDPDVQVTKGNVEITEQEFDNDDSEWERGDKPVIYLTIEAKDGYQLSGTKLSATKSAYKVTKRSGDKSEWKVKITMSAVDGDLDTVEDLSWSNRTATWDSVSDASKYEVKLYRNSSTVTTVTTTGSSYNFYPYMTKSGDYTFKVRAVDGSDKGEWSDESDEYYMNSSDVYTGTPPTDNSSNSSSGGSTPANANGQWVNSIYGWSYYINGVPVKNNWVYVDNEWYHLNANGFMDTDWIYTDNNWFYLNPVSDGTRGKMLTGWQQIGPYKYYLNPVSDGTRGARKTGYQFIDGAWYLFDLNSGALWTNMVTPNGMVADANGVLH</sequence>
<keyword evidence="4" id="KW-0732">Signal</keyword>
<dbReference type="RefSeq" id="WP_118650956.1">
    <property type="nucleotide sequence ID" value="NZ_JACOOW010000013.1"/>
</dbReference>
<gene>
    <name evidence="5" type="ORF">H8S19_11210</name>
</gene>
<keyword evidence="6" id="KW-1185">Reference proteome</keyword>
<dbReference type="PROSITE" id="PS51170">
    <property type="entry name" value="CW"/>
    <property type="match status" value="1"/>
</dbReference>
<name>A0AAW3X4P3_9CLOT</name>
<evidence type="ECO:0000313" key="5">
    <source>
        <dbReference type="EMBL" id="MBC5657619.1"/>
    </source>
</evidence>
<keyword evidence="1" id="KW-0677">Repeat</keyword>
<dbReference type="Gene3D" id="2.10.270.10">
    <property type="entry name" value="Cholin Binding"/>
    <property type="match status" value="1"/>
</dbReference>
<dbReference type="Gene3D" id="2.60.40.10">
    <property type="entry name" value="Immunoglobulins"/>
    <property type="match status" value="1"/>
</dbReference>
<dbReference type="InterPro" id="IPR018337">
    <property type="entry name" value="Cell_wall/Cho-bd_repeat"/>
</dbReference>
<comment type="caution">
    <text evidence="5">The sequence shown here is derived from an EMBL/GenBank/DDBJ whole genome shotgun (WGS) entry which is preliminary data.</text>
</comment>
<dbReference type="Pfam" id="PF19127">
    <property type="entry name" value="Choline_bind_3"/>
    <property type="match status" value="1"/>
</dbReference>
<evidence type="ECO:0000256" key="3">
    <source>
        <dbReference type="SAM" id="MobiDB-lite"/>
    </source>
</evidence>
<feature type="chain" id="PRO_5043879123" description="Cell wall-binding protein" evidence="4">
    <location>
        <begin position="28"/>
        <end position="371"/>
    </location>
</feature>
<dbReference type="AlphaFoldDB" id="A0AAW3X4P3"/>
<dbReference type="SUPFAM" id="SSF69360">
    <property type="entry name" value="Cell wall binding repeat"/>
    <property type="match status" value="1"/>
</dbReference>
<feature type="repeat" description="Cell wall-binding" evidence="2">
    <location>
        <begin position="262"/>
        <end position="281"/>
    </location>
</feature>
<evidence type="ECO:0000256" key="4">
    <source>
        <dbReference type="SAM" id="SignalP"/>
    </source>
</evidence>
<dbReference type="Proteomes" id="UP000653904">
    <property type="component" value="Unassembled WGS sequence"/>
</dbReference>
<proteinExistence type="predicted"/>
<organism evidence="5 6">
    <name type="scientific">Clostridium segne</name>
    <dbReference type="NCBI Taxonomy" id="2763038"/>
    <lineage>
        <taxon>Bacteria</taxon>
        <taxon>Bacillati</taxon>
        <taxon>Bacillota</taxon>
        <taxon>Clostridia</taxon>
        <taxon>Eubacteriales</taxon>
        <taxon>Clostridiaceae</taxon>
        <taxon>Clostridium</taxon>
    </lineage>
</organism>